<dbReference type="InterPro" id="IPR036859">
    <property type="entry name" value="CAP-Gly_dom_sf"/>
</dbReference>
<dbReference type="Gene3D" id="2.30.30.190">
    <property type="entry name" value="CAP Gly-rich-like domain"/>
    <property type="match status" value="1"/>
</dbReference>
<dbReference type="InterPro" id="IPR032675">
    <property type="entry name" value="LRR_dom_sf"/>
</dbReference>
<dbReference type="SMART" id="SM01052">
    <property type="entry name" value="CAP_GLY"/>
    <property type="match status" value="1"/>
</dbReference>
<dbReference type="CDD" id="cd17044">
    <property type="entry name" value="Ubl_TBCE"/>
    <property type="match status" value="1"/>
</dbReference>
<evidence type="ECO:0000256" key="5">
    <source>
        <dbReference type="ARBA" id="ARBA00022614"/>
    </source>
</evidence>
<organism evidence="10 11">
    <name type="scientific">Plakobranchus ocellatus</name>
    <dbReference type="NCBI Taxonomy" id="259542"/>
    <lineage>
        <taxon>Eukaryota</taxon>
        <taxon>Metazoa</taxon>
        <taxon>Spiralia</taxon>
        <taxon>Lophotrochozoa</taxon>
        <taxon>Mollusca</taxon>
        <taxon>Gastropoda</taxon>
        <taxon>Heterobranchia</taxon>
        <taxon>Euthyneura</taxon>
        <taxon>Panpulmonata</taxon>
        <taxon>Sacoglossa</taxon>
        <taxon>Placobranchoidea</taxon>
        <taxon>Plakobranchidae</taxon>
        <taxon>Plakobranchus</taxon>
    </lineage>
</organism>
<evidence type="ECO:0000259" key="9">
    <source>
        <dbReference type="PROSITE" id="PS50245"/>
    </source>
</evidence>
<comment type="subcellular location">
    <subcellularLocation>
        <location evidence="1">Cytoplasm</location>
    </subcellularLocation>
</comment>
<dbReference type="PROSITE" id="PS00845">
    <property type="entry name" value="CAP_GLY_1"/>
    <property type="match status" value="1"/>
</dbReference>
<evidence type="ECO:0000256" key="2">
    <source>
        <dbReference type="ARBA" id="ARBA00006286"/>
    </source>
</evidence>
<accession>A0AAV3YJD5</accession>
<proteinExistence type="inferred from homology"/>
<dbReference type="GO" id="GO:0007010">
    <property type="term" value="P:cytoskeleton organization"/>
    <property type="evidence" value="ECO:0007669"/>
    <property type="project" value="TreeGrafter"/>
</dbReference>
<evidence type="ECO:0000313" key="10">
    <source>
        <dbReference type="EMBL" id="GFN82844.1"/>
    </source>
</evidence>
<evidence type="ECO:0000256" key="7">
    <source>
        <dbReference type="ARBA" id="ARBA00023186"/>
    </source>
</evidence>
<keyword evidence="4" id="KW-0963">Cytoplasm</keyword>
<keyword evidence="5" id="KW-0433">Leucine-rich repeat</keyword>
<evidence type="ECO:0000256" key="4">
    <source>
        <dbReference type="ARBA" id="ARBA00022490"/>
    </source>
</evidence>
<evidence type="ECO:0000256" key="8">
    <source>
        <dbReference type="ARBA" id="ARBA00030180"/>
    </source>
</evidence>
<feature type="domain" description="CAP-Gly" evidence="9">
    <location>
        <begin position="33"/>
        <end position="77"/>
    </location>
</feature>
<dbReference type="SUPFAM" id="SSF52058">
    <property type="entry name" value="L domain-like"/>
    <property type="match status" value="1"/>
</dbReference>
<name>A0AAV3YJD5_9GAST</name>
<evidence type="ECO:0000256" key="3">
    <source>
        <dbReference type="ARBA" id="ARBA00015004"/>
    </source>
</evidence>
<evidence type="ECO:0000313" key="11">
    <source>
        <dbReference type="Proteomes" id="UP000735302"/>
    </source>
</evidence>
<sequence length="535" mass="60258">MANTGLLRSDGIELLIGDKIFCDQHRATIRFIGEVPPTNGIWLGVEWDNPTRGKHNGCHEGKQYFQTSHPKSGSFIRPNKAEGGITAIQAVKDRYGLKQNAGVDSEELFVLDQYLQQTQVEMVGARKINLLQSQFSKLKSITMFDMQVYSAGPDGELGCMCPIVTHLDVSRNLLPSWESVATMAGQLSGLKDLNVSDNKLALPKNPSSLTSCFKKLTNITMNKMGMSWKEILTCCAMFPVLEEIHAGFNSLTQLADSSHVFQCLKRLDVMTNLISDWTEVLKLGNLPRLEILVISENKIHSVFFPNCSPTEKTPLFRSLKALIIKRNNISNWDSINELNKLNQLEELQLAENPIINTFKYETVRQLLIAKVGALKLIGRTPITFEERKGAEIDYLKRYGKDWKNVGGHSDPAKNRPSALFIEQHPRFQIMCDKWGPPEDSELEEKSSALKESLLTVKIESSEHPGKGVLQKKLPATMSIEKLKTLIQRMFKMNTEPKLAYSSGKKFDGPHIPLDHDMRQLGYFSIENADTIHVTW</sequence>
<dbReference type="PANTHER" id="PTHR18849:SF0">
    <property type="entry name" value="CILIA- AND FLAGELLA-ASSOCIATED PROTEIN 410-RELATED"/>
    <property type="match status" value="1"/>
</dbReference>
<comment type="similarity">
    <text evidence="2">Belongs to the TBCE family.</text>
</comment>
<dbReference type="SUPFAM" id="SSF54236">
    <property type="entry name" value="Ubiquitin-like"/>
    <property type="match status" value="1"/>
</dbReference>
<keyword evidence="7" id="KW-0143">Chaperone</keyword>
<dbReference type="Pfam" id="PF01302">
    <property type="entry name" value="CAP_GLY"/>
    <property type="match status" value="1"/>
</dbReference>
<keyword evidence="11" id="KW-1185">Reference proteome</keyword>
<dbReference type="Proteomes" id="UP000735302">
    <property type="component" value="Unassembled WGS sequence"/>
</dbReference>
<comment type="caution">
    <text evidence="10">The sequence shown here is derived from an EMBL/GenBank/DDBJ whole genome shotgun (WGS) entry which is preliminary data.</text>
</comment>
<dbReference type="PANTHER" id="PTHR18849">
    <property type="entry name" value="LEUCINE RICH REPEAT PROTEIN"/>
    <property type="match status" value="1"/>
</dbReference>
<dbReference type="FunFam" id="2.30.30.190:FF:000008">
    <property type="entry name" value="Tubulin-specific chaperone E"/>
    <property type="match status" value="1"/>
</dbReference>
<dbReference type="GO" id="GO:0005737">
    <property type="term" value="C:cytoplasm"/>
    <property type="evidence" value="ECO:0007669"/>
    <property type="project" value="UniProtKB-SubCell"/>
</dbReference>
<evidence type="ECO:0000256" key="1">
    <source>
        <dbReference type="ARBA" id="ARBA00004496"/>
    </source>
</evidence>
<dbReference type="InterPro" id="IPR044079">
    <property type="entry name" value="Ubl_TBCE"/>
</dbReference>
<dbReference type="AlphaFoldDB" id="A0AAV3YJD5"/>
<keyword evidence="6" id="KW-0677">Repeat</keyword>
<dbReference type="Gene3D" id="3.10.20.90">
    <property type="entry name" value="Phosphatidylinositol 3-kinase Catalytic Subunit, Chain A, domain 1"/>
    <property type="match status" value="1"/>
</dbReference>
<gene>
    <name evidence="10" type="ORF">PoB_000935000</name>
</gene>
<protein>
    <recommendedName>
        <fullName evidence="3">Tubulin-specific chaperone E</fullName>
    </recommendedName>
    <alternativeName>
        <fullName evidence="8">Tubulin-folding cofactor E</fullName>
    </alternativeName>
</protein>
<dbReference type="InterPro" id="IPR029071">
    <property type="entry name" value="Ubiquitin-like_domsf"/>
</dbReference>
<dbReference type="EMBL" id="BLXT01001042">
    <property type="protein sequence ID" value="GFN82844.1"/>
    <property type="molecule type" value="Genomic_DNA"/>
</dbReference>
<dbReference type="InterPro" id="IPR000938">
    <property type="entry name" value="CAP-Gly_domain"/>
</dbReference>
<evidence type="ECO:0000256" key="6">
    <source>
        <dbReference type="ARBA" id="ARBA00022737"/>
    </source>
</evidence>
<dbReference type="SUPFAM" id="SSF74924">
    <property type="entry name" value="Cap-Gly domain"/>
    <property type="match status" value="1"/>
</dbReference>
<reference evidence="10 11" key="1">
    <citation type="journal article" date="2021" name="Elife">
        <title>Chloroplast acquisition without the gene transfer in kleptoplastic sea slugs, Plakobranchus ocellatus.</title>
        <authorList>
            <person name="Maeda T."/>
            <person name="Takahashi S."/>
            <person name="Yoshida T."/>
            <person name="Shimamura S."/>
            <person name="Takaki Y."/>
            <person name="Nagai Y."/>
            <person name="Toyoda A."/>
            <person name="Suzuki Y."/>
            <person name="Arimoto A."/>
            <person name="Ishii H."/>
            <person name="Satoh N."/>
            <person name="Nishiyama T."/>
            <person name="Hasebe M."/>
            <person name="Maruyama T."/>
            <person name="Minagawa J."/>
            <person name="Obokata J."/>
            <person name="Shigenobu S."/>
        </authorList>
    </citation>
    <scope>NUCLEOTIDE SEQUENCE [LARGE SCALE GENOMIC DNA]</scope>
</reference>
<dbReference type="PROSITE" id="PS50245">
    <property type="entry name" value="CAP_GLY_2"/>
    <property type="match status" value="1"/>
</dbReference>
<dbReference type="Gene3D" id="3.80.10.10">
    <property type="entry name" value="Ribonuclease Inhibitor"/>
    <property type="match status" value="3"/>
</dbReference>